<reference evidence="2 3" key="1">
    <citation type="submission" date="2017-02" db="EMBL/GenBank/DDBJ databases">
        <authorList>
            <person name="Peterson S.W."/>
        </authorList>
    </citation>
    <scope>NUCLEOTIDE SEQUENCE [LARGE SCALE GENOMIC DNA]</scope>
    <source>
        <strain evidence="2 3">ATCC 51222</strain>
    </source>
</reference>
<accession>A0A1T4JY80</accession>
<evidence type="ECO:0000313" key="3">
    <source>
        <dbReference type="Proteomes" id="UP000190657"/>
    </source>
</evidence>
<dbReference type="STRING" id="290054.SAMN02745114_00170"/>
<protein>
    <recommendedName>
        <fullName evidence="1">D-glutamate cyclase-like C-terminal domain-containing protein</fullName>
    </recommendedName>
</protein>
<organism evidence="2 3">
    <name type="scientific">Eubacterium coprostanoligenes</name>
    <dbReference type="NCBI Taxonomy" id="290054"/>
    <lineage>
        <taxon>Bacteria</taxon>
        <taxon>Bacillati</taxon>
        <taxon>Bacillota</taxon>
        <taxon>Clostridia</taxon>
        <taxon>Eubacteriales</taxon>
        <taxon>Eubacteriaceae</taxon>
        <taxon>Eubacterium</taxon>
    </lineage>
</organism>
<dbReference type="Proteomes" id="UP000190657">
    <property type="component" value="Unassembled WGS sequence"/>
</dbReference>
<dbReference type="OrthoDB" id="1668885at2"/>
<dbReference type="AlphaFoldDB" id="A0A1T4JY80"/>
<name>A0A1T4JY80_9FIRM</name>
<evidence type="ECO:0000259" key="1">
    <source>
        <dbReference type="Pfam" id="PF14336"/>
    </source>
</evidence>
<dbReference type="Pfam" id="PF14336">
    <property type="entry name" value="GLUCM-like_C"/>
    <property type="match status" value="1"/>
</dbReference>
<keyword evidence="3" id="KW-1185">Reference proteome</keyword>
<dbReference type="InterPro" id="IPR025504">
    <property type="entry name" value="GLUCM_C"/>
</dbReference>
<sequence>MNRTELTKLNVGYNLDWLMNLDPRGYGVCRILYDGAIKYTGKPLSLNGAEGLVQNIKKGEKVFILTGFVLLPWNEAETDGIISSTVFARFVMRAFGAKPVMIVPDQCEKSIKAMSEVLGVDVTYDIDNIPDNTICIVTFTKDKAKEAEQTAEILSHGLPCAIISNEAPGRNKNGYYHNAVGVNTTDVEAKYDVLFRECQNRGVYNLSIGDLGNELGMGTIEEHIRKYIPYAEEGGCKAGTGFGILADTAADNIITATVSDWGMNALMACTAFLLDDVSLFHTEEEESAVMDAAAKAGMLDMYGEARPYIDGIGKNIILPMISLMKGLIEYPHTVEDKTTAWFETTLKKGFFG</sequence>
<gene>
    <name evidence="2" type="ORF">SAMN02745114_00170</name>
</gene>
<dbReference type="PANTHER" id="PTHR32022:SF10">
    <property type="entry name" value="D-GLUTAMATE CYCLASE, MITOCHONDRIAL"/>
    <property type="match status" value="1"/>
</dbReference>
<dbReference type="EMBL" id="FUWW01000002">
    <property type="protein sequence ID" value="SJZ35123.1"/>
    <property type="molecule type" value="Genomic_DNA"/>
</dbReference>
<evidence type="ECO:0000313" key="2">
    <source>
        <dbReference type="EMBL" id="SJZ35123.1"/>
    </source>
</evidence>
<dbReference type="RefSeq" id="WP_078767680.1">
    <property type="nucleotide sequence ID" value="NZ_FUWW01000002.1"/>
</dbReference>
<dbReference type="Gene3D" id="3.90.1640.20">
    <property type="entry name" value="TON_0340"/>
    <property type="match status" value="1"/>
</dbReference>
<dbReference type="PANTHER" id="PTHR32022">
    <property type="entry name" value="D-GLUTAMATE CYCLASE, MITOCHONDRIAL"/>
    <property type="match status" value="1"/>
</dbReference>
<proteinExistence type="predicted"/>
<feature type="domain" description="D-glutamate cyclase-like C-terminal" evidence="1">
    <location>
        <begin position="16"/>
        <end position="313"/>
    </location>
</feature>